<keyword evidence="2" id="KW-1185">Reference proteome</keyword>
<accession>A0A1Z4JGU6</accession>
<dbReference type="EMBL" id="AP018203">
    <property type="protein sequence ID" value="BAY55992.1"/>
    <property type="molecule type" value="Genomic_DNA"/>
</dbReference>
<sequence length="95" mass="10684">MPTTKSYHAFLVSSLQDPEKAAAYLDSVLEDGDPQHIRLALKNVAEARASLTELSNAVKWRECYELLEQGEMPNLLMLVDLLNELNLRLSIAQKT</sequence>
<proteinExistence type="predicted"/>
<name>A0A1Z4JGU6_LEPBY</name>
<organism evidence="1 2">
    <name type="scientific">Leptolyngbya boryana NIES-2135</name>
    <dbReference type="NCBI Taxonomy" id="1973484"/>
    <lineage>
        <taxon>Bacteria</taxon>
        <taxon>Bacillati</taxon>
        <taxon>Cyanobacteriota</taxon>
        <taxon>Cyanophyceae</taxon>
        <taxon>Leptolyngbyales</taxon>
        <taxon>Leptolyngbyaceae</taxon>
        <taxon>Leptolyngbya group</taxon>
        <taxon>Leptolyngbya</taxon>
    </lineage>
</organism>
<protein>
    <submittedName>
        <fullName evidence="1">Uncharacterized protein</fullName>
    </submittedName>
</protein>
<dbReference type="Proteomes" id="UP000217895">
    <property type="component" value="Chromosome"/>
</dbReference>
<dbReference type="AlphaFoldDB" id="A0A1Z4JGU6"/>
<dbReference type="InterPro" id="IPR014057">
    <property type="entry name" value="HI1420"/>
</dbReference>
<dbReference type="Pfam" id="PF21716">
    <property type="entry name" value="dnstrm_HI1420"/>
    <property type="match status" value="1"/>
</dbReference>
<evidence type="ECO:0000313" key="1">
    <source>
        <dbReference type="EMBL" id="BAY55992.1"/>
    </source>
</evidence>
<evidence type="ECO:0000313" key="2">
    <source>
        <dbReference type="Proteomes" id="UP000217895"/>
    </source>
</evidence>
<gene>
    <name evidence="1" type="ORF">NIES2135_28190</name>
</gene>
<reference evidence="1 2" key="1">
    <citation type="submission" date="2017-06" db="EMBL/GenBank/DDBJ databases">
        <title>Genome sequencing of cyanobaciteial culture collection at National Institute for Environmental Studies (NIES).</title>
        <authorList>
            <person name="Hirose Y."/>
            <person name="Shimura Y."/>
            <person name="Fujisawa T."/>
            <person name="Nakamura Y."/>
            <person name="Kawachi M."/>
        </authorList>
    </citation>
    <scope>NUCLEOTIDE SEQUENCE [LARGE SCALE GENOMIC DNA]</scope>
    <source>
        <strain evidence="1 2">NIES-2135</strain>
    </source>
</reference>